<sequence>MNKLFQNCIELLNAISSLKLKMRKKFHGAFKYIKKLIIILSTRKYPPNENNIKTITESNISFLKLFSTNEFEIGELSNPHAEEPKEGSCAEISTWIDREAINYSTTDIPYKFVLILWDLKLHRIKVIDSKWIPNSILSRIKIFGLAILNIKNDQNNGPYFGHDFLCEIFLNLIILLWIMSVIVAT</sequence>
<keyword evidence="3" id="KW-1185">Reference proteome</keyword>
<dbReference type="AlphaFoldDB" id="A0A397J567"/>
<organism evidence="2 3">
    <name type="scientific">Diversispora epigaea</name>
    <dbReference type="NCBI Taxonomy" id="1348612"/>
    <lineage>
        <taxon>Eukaryota</taxon>
        <taxon>Fungi</taxon>
        <taxon>Fungi incertae sedis</taxon>
        <taxon>Mucoromycota</taxon>
        <taxon>Glomeromycotina</taxon>
        <taxon>Glomeromycetes</taxon>
        <taxon>Diversisporales</taxon>
        <taxon>Diversisporaceae</taxon>
        <taxon>Diversispora</taxon>
    </lineage>
</organism>
<protein>
    <submittedName>
        <fullName evidence="2">Uncharacterized protein</fullName>
    </submittedName>
</protein>
<feature type="transmembrane region" description="Helical" evidence="1">
    <location>
        <begin position="164"/>
        <end position="184"/>
    </location>
</feature>
<keyword evidence="1" id="KW-1133">Transmembrane helix</keyword>
<evidence type="ECO:0000313" key="3">
    <source>
        <dbReference type="Proteomes" id="UP000266861"/>
    </source>
</evidence>
<evidence type="ECO:0000313" key="2">
    <source>
        <dbReference type="EMBL" id="RHZ81868.1"/>
    </source>
</evidence>
<accession>A0A397J567</accession>
<comment type="caution">
    <text evidence="2">The sequence shown here is derived from an EMBL/GenBank/DDBJ whole genome shotgun (WGS) entry which is preliminary data.</text>
</comment>
<evidence type="ECO:0000256" key="1">
    <source>
        <dbReference type="SAM" id="Phobius"/>
    </source>
</evidence>
<dbReference type="Proteomes" id="UP000266861">
    <property type="component" value="Unassembled WGS sequence"/>
</dbReference>
<gene>
    <name evidence="2" type="ORF">Glove_117g203</name>
</gene>
<proteinExistence type="predicted"/>
<keyword evidence="1" id="KW-0472">Membrane</keyword>
<reference evidence="2 3" key="1">
    <citation type="submission" date="2018-08" db="EMBL/GenBank/DDBJ databases">
        <title>Genome and evolution of the arbuscular mycorrhizal fungus Diversispora epigaea (formerly Glomus versiforme) and its bacterial endosymbionts.</title>
        <authorList>
            <person name="Sun X."/>
            <person name="Fei Z."/>
            <person name="Harrison M."/>
        </authorList>
    </citation>
    <scope>NUCLEOTIDE SEQUENCE [LARGE SCALE GENOMIC DNA]</scope>
    <source>
        <strain evidence="2 3">IT104</strain>
    </source>
</reference>
<dbReference type="EMBL" id="PQFF01000109">
    <property type="protein sequence ID" value="RHZ81868.1"/>
    <property type="molecule type" value="Genomic_DNA"/>
</dbReference>
<name>A0A397J567_9GLOM</name>
<keyword evidence="1" id="KW-0812">Transmembrane</keyword>